<organism evidence="2 3">
    <name type="scientific">Trematosphaeria pertusa</name>
    <dbReference type="NCBI Taxonomy" id="390896"/>
    <lineage>
        <taxon>Eukaryota</taxon>
        <taxon>Fungi</taxon>
        <taxon>Dikarya</taxon>
        <taxon>Ascomycota</taxon>
        <taxon>Pezizomycotina</taxon>
        <taxon>Dothideomycetes</taxon>
        <taxon>Pleosporomycetidae</taxon>
        <taxon>Pleosporales</taxon>
        <taxon>Massarineae</taxon>
        <taxon>Trematosphaeriaceae</taxon>
        <taxon>Trematosphaeria</taxon>
    </lineage>
</organism>
<protein>
    <submittedName>
        <fullName evidence="2">Uncharacterized protein</fullName>
    </submittedName>
</protein>
<proteinExistence type="predicted"/>
<evidence type="ECO:0000313" key="3">
    <source>
        <dbReference type="Proteomes" id="UP000800094"/>
    </source>
</evidence>
<reference evidence="2" key="1">
    <citation type="journal article" date="2020" name="Stud. Mycol.">
        <title>101 Dothideomycetes genomes: a test case for predicting lifestyles and emergence of pathogens.</title>
        <authorList>
            <person name="Haridas S."/>
            <person name="Albert R."/>
            <person name="Binder M."/>
            <person name="Bloem J."/>
            <person name="Labutti K."/>
            <person name="Salamov A."/>
            <person name="Andreopoulos B."/>
            <person name="Baker S."/>
            <person name="Barry K."/>
            <person name="Bills G."/>
            <person name="Bluhm B."/>
            <person name="Cannon C."/>
            <person name="Castanera R."/>
            <person name="Culley D."/>
            <person name="Daum C."/>
            <person name="Ezra D."/>
            <person name="Gonzalez J."/>
            <person name="Henrissat B."/>
            <person name="Kuo A."/>
            <person name="Liang C."/>
            <person name="Lipzen A."/>
            <person name="Lutzoni F."/>
            <person name="Magnuson J."/>
            <person name="Mondo S."/>
            <person name="Nolan M."/>
            <person name="Ohm R."/>
            <person name="Pangilinan J."/>
            <person name="Park H.-J."/>
            <person name="Ramirez L."/>
            <person name="Alfaro M."/>
            <person name="Sun H."/>
            <person name="Tritt A."/>
            <person name="Yoshinaga Y."/>
            <person name="Zwiers L.-H."/>
            <person name="Turgeon B."/>
            <person name="Goodwin S."/>
            <person name="Spatafora J."/>
            <person name="Crous P."/>
            <person name="Grigoriev I."/>
        </authorList>
    </citation>
    <scope>NUCLEOTIDE SEQUENCE</scope>
    <source>
        <strain evidence="2">CBS 122368</strain>
    </source>
</reference>
<feature type="compositionally biased region" description="Polar residues" evidence="1">
    <location>
        <begin position="104"/>
        <end position="113"/>
    </location>
</feature>
<dbReference type="GeneID" id="54587467"/>
<sequence length="113" mass="12704">MLLRTSNAYKEIQDLLVALVSALQTLLASRFLHSRNRSKNLFHELLRLNSAASSDDFDIERIRPLLDVILNNEPDEVIWNKVYDAVTEYTPPSPSRLVHPANASVATSSDASR</sequence>
<dbReference type="RefSeq" id="XP_033676702.1">
    <property type="nucleotide sequence ID" value="XM_033834137.1"/>
</dbReference>
<dbReference type="EMBL" id="ML987210">
    <property type="protein sequence ID" value="KAF2241698.1"/>
    <property type="molecule type" value="Genomic_DNA"/>
</dbReference>
<evidence type="ECO:0000313" key="2">
    <source>
        <dbReference type="EMBL" id="KAF2241698.1"/>
    </source>
</evidence>
<accession>A0A6A6HVB3</accession>
<evidence type="ECO:0000256" key="1">
    <source>
        <dbReference type="SAM" id="MobiDB-lite"/>
    </source>
</evidence>
<dbReference type="OrthoDB" id="5412283at2759"/>
<name>A0A6A6HVB3_9PLEO</name>
<dbReference type="Proteomes" id="UP000800094">
    <property type="component" value="Unassembled WGS sequence"/>
</dbReference>
<gene>
    <name evidence="2" type="ORF">BU26DRAFT_571458</name>
</gene>
<dbReference type="AlphaFoldDB" id="A0A6A6HVB3"/>
<feature type="region of interest" description="Disordered" evidence="1">
    <location>
        <begin position="94"/>
        <end position="113"/>
    </location>
</feature>
<keyword evidence="3" id="KW-1185">Reference proteome</keyword>